<dbReference type="AlphaFoldDB" id="A0A6J4MM53"/>
<name>A0A6J4MM53_9ACTN</name>
<organism evidence="1">
    <name type="scientific">uncultured Nocardioidaceae bacterium</name>
    <dbReference type="NCBI Taxonomy" id="253824"/>
    <lineage>
        <taxon>Bacteria</taxon>
        <taxon>Bacillati</taxon>
        <taxon>Actinomycetota</taxon>
        <taxon>Actinomycetes</taxon>
        <taxon>Propionibacteriales</taxon>
        <taxon>Nocardioidaceae</taxon>
        <taxon>environmental samples</taxon>
    </lineage>
</organism>
<gene>
    <name evidence="1" type="ORF">AVDCRST_MAG46-3269</name>
</gene>
<dbReference type="EMBL" id="CADCUD010000233">
    <property type="protein sequence ID" value="CAA9360999.1"/>
    <property type="molecule type" value="Genomic_DNA"/>
</dbReference>
<reference evidence="1" key="1">
    <citation type="submission" date="2020-02" db="EMBL/GenBank/DDBJ databases">
        <authorList>
            <person name="Meier V. D."/>
        </authorList>
    </citation>
    <scope>NUCLEOTIDE SEQUENCE</scope>
    <source>
        <strain evidence="1">AVDCRST_MAG46</strain>
    </source>
</reference>
<sequence length="47" mass="4904">MRAYLTSGSAEIGTRKHRAVSGSTAPGQVARHIPKKGSGRVVVANDQ</sequence>
<evidence type="ECO:0000313" key="1">
    <source>
        <dbReference type="EMBL" id="CAA9360999.1"/>
    </source>
</evidence>
<protein>
    <submittedName>
        <fullName evidence="1">Uncharacterized protein</fullName>
    </submittedName>
</protein>
<accession>A0A6J4MM53</accession>
<proteinExistence type="predicted"/>